<evidence type="ECO:0000256" key="3">
    <source>
        <dbReference type="ARBA" id="ARBA00022448"/>
    </source>
</evidence>
<evidence type="ECO:0000256" key="6">
    <source>
        <dbReference type="ARBA" id="ARBA00022692"/>
    </source>
</evidence>
<keyword evidence="5" id="KW-0997">Cell inner membrane</keyword>
<dbReference type="GO" id="GO:0055085">
    <property type="term" value="P:transmembrane transport"/>
    <property type="evidence" value="ECO:0007669"/>
    <property type="project" value="InterPro"/>
</dbReference>
<name>A0A7Y6NS22_9BURK</name>
<keyword evidence="6 9" id="KW-0812">Transmembrane</keyword>
<dbReference type="AlphaFoldDB" id="A0A7Y6NS22"/>
<evidence type="ECO:0000256" key="4">
    <source>
        <dbReference type="ARBA" id="ARBA00022475"/>
    </source>
</evidence>
<dbReference type="InterPro" id="IPR030922">
    <property type="entry name" value="LptF"/>
</dbReference>
<protein>
    <recommendedName>
        <fullName evidence="2">Lipopolysaccharide export system permease protein LptF</fullName>
    </recommendedName>
</protein>
<dbReference type="GO" id="GO:0043190">
    <property type="term" value="C:ATP-binding cassette (ABC) transporter complex"/>
    <property type="evidence" value="ECO:0007669"/>
    <property type="project" value="InterPro"/>
</dbReference>
<feature type="transmembrane region" description="Helical" evidence="9">
    <location>
        <begin position="98"/>
        <end position="121"/>
    </location>
</feature>
<dbReference type="InterPro" id="IPR005495">
    <property type="entry name" value="LptG/LptF_permease"/>
</dbReference>
<feature type="transmembrane region" description="Helical" evidence="9">
    <location>
        <begin position="326"/>
        <end position="347"/>
    </location>
</feature>
<evidence type="ECO:0000313" key="10">
    <source>
        <dbReference type="EMBL" id="NUZ08276.1"/>
    </source>
</evidence>
<feature type="transmembrane region" description="Helical" evidence="9">
    <location>
        <begin position="52"/>
        <end position="77"/>
    </location>
</feature>
<keyword evidence="8 9" id="KW-0472">Membrane</keyword>
<accession>A0A7Y6NS22</accession>
<evidence type="ECO:0000256" key="2">
    <source>
        <dbReference type="ARBA" id="ARBA00014213"/>
    </source>
</evidence>
<evidence type="ECO:0000256" key="8">
    <source>
        <dbReference type="ARBA" id="ARBA00023136"/>
    </source>
</evidence>
<sequence>MLFDSSLRRELAQTFGATLVVILTIVLTIMFIRTLGQAAVGKVAAQDVVLLLGYVALGHLPTMLALSLFIAVVGTLGRMYRSSEMTIWFASGVSLARFVRPVLAMSAPVLVVIALLALFVWPWQNERSALLKERFEQRPDISRVAPGQFQTSGDGSRVFFYEGPAESVNAGRNVFVLAHGDDVESVTTANTGRIEVERDGRYIVLTRGQRNEQNTRTGDATLARFEDYRALTGERIPASATELPVRARASLDLVREPTPRNLGELAWRLGLLFGAFNLVLLGIGMSAANPRHASNWNLLFALLTFFVYYNLINLTTAWIASGKASLGVTLAAAHGSAFVIALLVLGWREHRNSRRPLLPRMHARARAGAAAGAA</sequence>
<evidence type="ECO:0000313" key="11">
    <source>
        <dbReference type="Proteomes" id="UP000529637"/>
    </source>
</evidence>
<dbReference type="Proteomes" id="UP000529637">
    <property type="component" value="Unassembled WGS sequence"/>
</dbReference>
<proteinExistence type="predicted"/>
<comment type="caution">
    <text evidence="10">The sequence shown here is derived from an EMBL/GenBank/DDBJ whole genome shotgun (WGS) entry which is preliminary data.</text>
</comment>
<evidence type="ECO:0000256" key="5">
    <source>
        <dbReference type="ARBA" id="ARBA00022519"/>
    </source>
</evidence>
<gene>
    <name evidence="10" type="primary">lptF</name>
    <name evidence="10" type="ORF">HQN59_21205</name>
</gene>
<keyword evidence="11" id="KW-1185">Reference proteome</keyword>
<feature type="transmembrane region" description="Helical" evidence="9">
    <location>
        <begin position="12"/>
        <end position="32"/>
    </location>
</feature>
<dbReference type="PANTHER" id="PTHR33529:SF7">
    <property type="entry name" value="LIPOPOLYSACCHARIDE EXPORT SYSTEM PERMEASE PROTEIN LPTF"/>
    <property type="match status" value="1"/>
</dbReference>
<reference evidence="10 11" key="1">
    <citation type="submission" date="2020-06" db="EMBL/GenBank/DDBJ databases">
        <title>Schlegella sp. ID0723 isolated from air conditioner.</title>
        <authorList>
            <person name="Kim D.Y."/>
            <person name="Kim D.-U."/>
        </authorList>
    </citation>
    <scope>NUCLEOTIDE SEQUENCE [LARGE SCALE GENOMIC DNA]</scope>
    <source>
        <strain evidence="10 11">ID0723</strain>
    </source>
</reference>
<organism evidence="10 11">
    <name type="scientific">Piscinibacter koreensis</name>
    <dbReference type="NCBI Taxonomy" id="2742824"/>
    <lineage>
        <taxon>Bacteria</taxon>
        <taxon>Pseudomonadati</taxon>
        <taxon>Pseudomonadota</taxon>
        <taxon>Betaproteobacteria</taxon>
        <taxon>Burkholderiales</taxon>
        <taxon>Sphaerotilaceae</taxon>
        <taxon>Piscinibacter</taxon>
    </lineage>
</organism>
<dbReference type="GO" id="GO:0015920">
    <property type="term" value="P:lipopolysaccharide transport"/>
    <property type="evidence" value="ECO:0007669"/>
    <property type="project" value="TreeGrafter"/>
</dbReference>
<evidence type="ECO:0000256" key="1">
    <source>
        <dbReference type="ARBA" id="ARBA00004429"/>
    </source>
</evidence>
<dbReference type="Pfam" id="PF03739">
    <property type="entry name" value="LptF_LptG"/>
    <property type="match status" value="1"/>
</dbReference>
<evidence type="ECO:0000256" key="9">
    <source>
        <dbReference type="SAM" id="Phobius"/>
    </source>
</evidence>
<dbReference type="RefSeq" id="WP_176071115.1">
    <property type="nucleotide sequence ID" value="NZ_JABWMJ010000012.1"/>
</dbReference>
<keyword evidence="4" id="KW-1003">Cell membrane</keyword>
<feature type="transmembrane region" description="Helical" evidence="9">
    <location>
        <begin position="296"/>
        <end position="320"/>
    </location>
</feature>
<comment type="subcellular location">
    <subcellularLocation>
        <location evidence="1">Cell inner membrane</location>
        <topology evidence="1">Multi-pass membrane protein</topology>
    </subcellularLocation>
</comment>
<evidence type="ECO:0000256" key="7">
    <source>
        <dbReference type="ARBA" id="ARBA00022989"/>
    </source>
</evidence>
<keyword evidence="3" id="KW-0813">Transport</keyword>
<dbReference type="NCBIfam" id="TIGR04407">
    <property type="entry name" value="LptF_YjgP"/>
    <property type="match status" value="1"/>
</dbReference>
<feature type="transmembrane region" description="Helical" evidence="9">
    <location>
        <begin position="265"/>
        <end position="284"/>
    </location>
</feature>
<dbReference type="PANTHER" id="PTHR33529">
    <property type="entry name" value="SLR0882 PROTEIN-RELATED"/>
    <property type="match status" value="1"/>
</dbReference>
<dbReference type="EMBL" id="JABWMJ010000012">
    <property type="protein sequence ID" value="NUZ08276.1"/>
    <property type="molecule type" value="Genomic_DNA"/>
</dbReference>
<keyword evidence="7 9" id="KW-1133">Transmembrane helix</keyword>